<dbReference type="AlphaFoldDB" id="A0AAD6C4G3"/>
<organism evidence="1 2">
    <name type="scientific">Penicillium daleae</name>
    <dbReference type="NCBI Taxonomy" id="63821"/>
    <lineage>
        <taxon>Eukaryota</taxon>
        <taxon>Fungi</taxon>
        <taxon>Dikarya</taxon>
        <taxon>Ascomycota</taxon>
        <taxon>Pezizomycotina</taxon>
        <taxon>Eurotiomycetes</taxon>
        <taxon>Eurotiomycetidae</taxon>
        <taxon>Eurotiales</taxon>
        <taxon>Aspergillaceae</taxon>
        <taxon>Penicillium</taxon>
    </lineage>
</organism>
<dbReference type="GeneID" id="81602103"/>
<dbReference type="RefSeq" id="XP_056764686.1">
    <property type="nucleotide sequence ID" value="XM_056911860.1"/>
</dbReference>
<dbReference type="EMBL" id="JAPVEA010000007">
    <property type="protein sequence ID" value="KAJ5444606.1"/>
    <property type="molecule type" value="Genomic_DNA"/>
</dbReference>
<sequence>MAIPEIELFWQASAQVMAGCQLLAEILRDVENRDVFTNKLAFLLEDLIDLQEIVSQKAAGISENKSLVRQDILQDRIWQVEDIFRGMLVGQEQTAVDLCTRPLFARQLERAYDILDGLMVTSWQRLGLELGATKTNFDT</sequence>
<comment type="caution">
    <text evidence="1">The sequence shown here is derived from an EMBL/GenBank/DDBJ whole genome shotgun (WGS) entry which is preliminary data.</text>
</comment>
<evidence type="ECO:0000313" key="2">
    <source>
        <dbReference type="Proteomes" id="UP001213681"/>
    </source>
</evidence>
<dbReference type="Proteomes" id="UP001213681">
    <property type="component" value="Unassembled WGS sequence"/>
</dbReference>
<name>A0AAD6C4G3_9EURO</name>
<accession>A0AAD6C4G3</accession>
<gene>
    <name evidence="1" type="ORF">N7458_008478</name>
</gene>
<protein>
    <submittedName>
        <fullName evidence="1">Uncharacterized protein</fullName>
    </submittedName>
</protein>
<keyword evidence="2" id="KW-1185">Reference proteome</keyword>
<proteinExistence type="predicted"/>
<evidence type="ECO:0000313" key="1">
    <source>
        <dbReference type="EMBL" id="KAJ5444606.1"/>
    </source>
</evidence>
<reference evidence="1" key="2">
    <citation type="journal article" date="2023" name="IMA Fungus">
        <title>Comparative genomic study of the Penicillium genus elucidates a diverse pangenome and 15 lateral gene transfer events.</title>
        <authorList>
            <person name="Petersen C."/>
            <person name="Sorensen T."/>
            <person name="Nielsen M.R."/>
            <person name="Sondergaard T.E."/>
            <person name="Sorensen J.L."/>
            <person name="Fitzpatrick D.A."/>
            <person name="Frisvad J.C."/>
            <person name="Nielsen K.L."/>
        </authorList>
    </citation>
    <scope>NUCLEOTIDE SEQUENCE</scope>
    <source>
        <strain evidence="1">IBT 16125</strain>
    </source>
</reference>
<reference evidence="1" key="1">
    <citation type="submission" date="2022-12" db="EMBL/GenBank/DDBJ databases">
        <authorList>
            <person name="Petersen C."/>
        </authorList>
    </citation>
    <scope>NUCLEOTIDE SEQUENCE</scope>
    <source>
        <strain evidence="1">IBT 16125</strain>
    </source>
</reference>